<feature type="compositionally biased region" description="Basic and acidic residues" evidence="1">
    <location>
        <begin position="495"/>
        <end position="513"/>
    </location>
</feature>
<evidence type="ECO:0000313" key="3">
    <source>
        <dbReference type="Proteomes" id="UP001595847"/>
    </source>
</evidence>
<keyword evidence="3" id="KW-1185">Reference proteome</keyword>
<organism evidence="2 3">
    <name type="scientific">Nocardiopsis sediminis</name>
    <dbReference type="NCBI Taxonomy" id="1778267"/>
    <lineage>
        <taxon>Bacteria</taxon>
        <taxon>Bacillati</taxon>
        <taxon>Actinomycetota</taxon>
        <taxon>Actinomycetes</taxon>
        <taxon>Streptosporangiales</taxon>
        <taxon>Nocardiopsidaceae</taxon>
        <taxon>Nocardiopsis</taxon>
    </lineage>
</organism>
<proteinExistence type="predicted"/>
<protein>
    <submittedName>
        <fullName evidence="2">IS200/IS605 family accessory protein TnpB-related protein</fullName>
    </submittedName>
</protein>
<dbReference type="Proteomes" id="UP001595847">
    <property type="component" value="Unassembled WGS sequence"/>
</dbReference>
<feature type="compositionally biased region" description="Basic residues" evidence="1">
    <location>
        <begin position="463"/>
        <end position="473"/>
    </location>
</feature>
<comment type="caution">
    <text evidence="2">The sequence shown here is derived from an EMBL/GenBank/DDBJ whole genome shotgun (WGS) entry which is preliminary data.</text>
</comment>
<sequence length="548" mass="60818">MTETKKQLRAIDTPFVAPGPSGVAIRDRLKNLTTEDEKVLRLVGDHLGHLASLDLQARCADGNDHDAQKWAARKQGLTAASSSRWAGSITKATHDQWALSRRCQLAHIQNLEAGVTMLRHRLSQPIGAKGGKQAPGGYRSKGEWFHKSRRLATLKHRLDAARADRENGVVHVVRGGRRLLNTRHNLTKAQLSEAEWRRRWEAERCFLSADGESGKRYGNETIRISLDGEVSIKLPAPLADLANAKHGRYVLASKVVFAHRGAEWADRITADRAVAYRIHHDVERGRWYITASWQRPVVPTIGLETARAKGMVGVDTNADHFAAYRLDVHGNPVGDPHRFHYDLSGTAAHRDAQIRHAITQVLHWAKHCGVAAIGIEDLDFAAEKTREKHGRNKKFRRIVSGIPTGRLKARLVSMAAGLGLAIVAVDPAYTSQWGGRHWQKPLACRRRKMSRHDAAGIAIGRRALGHPIRRRTAPPHDDRSDRRGHRTVQAGPGNRGREETRPPATERAHDARSRTGNRQGTRGTSASTTVRDARSARARAQNPLLNAE</sequence>
<feature type="region of interest" description="Disordered" evidence="1">
    <location>
        <begin position="458"/>
        <end position="548"/>
    </location>
</feature>
<dbReference type="RefSeq" id="WP_378530028.1">
    <property type="nucleotide sequence ID" value="NZ_JBHSBH010000004.1"/>
</dbReference>
<evidence type="ECO:0000256" key="1">
    <source>
        <dbReference type="SAM" id="MobiDB-lite"/>
    </source>
</evidence>
<evidence type="ECO:0000313" key="2">
    <source>
        <dbReference type="EMBL" id="MFC3995157.1"/>
    </source>
</evidence>
<name>A0ABV8FJJ2_9ACTN</name>
<reference evidence="3" key="1">
    <citation type="journal article" date="2019" name="Int. J. Syst. Evol. Microbiol.">
        <title>The Global Catalogue of Microorganisms (GCM) 10K type strain sequencing project: providing services to taxonomists for standard genome sequencing and annotation.</title>
        <authorList>
            <consortium name="The Broad Institute Genomics Platform"/>
            <consortium name="The Broad Institute Genome Sequencing Center for Infectious Disease"/>
            <person name="Wu L."/>
            <person name="Ma J."/>
        </authorList>
    </citation>
    <scope>NUCLEOTIDE SEQUENCE [LARGE SCALE GENOMIC DNA]</scope>
    <source>
        <strain evidence="3">TBRC 1826</strain>
    </source>
</reference>
<dbReference type="EMBL" id="JBHSBH010000004">
    <property type="protein sequence ID" value="MFC3995157.1"/>
    <property type="molecule type" value="Genomic_DNA"/>
</dbReference>
<accession>A0ABV8FJJ2</accession>
<feature type="compositionally biased region" description="Polar residues" evidence="1">
    <location>
        <begin position="514"/>
        <end position="530"/>
    </location>
</feature>
<gene>
    <name evidence="2" type="ORF">ACFOVU_04475</name>
</gene>